<accession>A0ABP0IG09</accession>
<evidence type="ECO:0000313" key="3">
    <source>
        <dbReference type="Proteomes" id="UP001642464"/>
    </source>
</evidence>
<dbReference type="Proteomes" id="UP001642464">
    <property type="component" value="Unassembled WGS sequence"/>
</dbReference>
<gene>
    <name evidence="2" type="ORF">SCF082_LOCUS6966</name>
</gene>
<evidence type="ECO:0000313" key="2">
    <source>
        <dbReference type="EMBL" id="CAK9001536.1"/>
    </source>
</evidence>
<keyword evidence="3" id="KW-1185">Reference proteome</keyword>
<comment type="caution">
    <text evidence="2">The sequence shown here is derived from an EMBL/GenBank/DDBJ whole genome shotgun (WGS) entry which is preliminary data.</text>
</comment>
<organism evidence="2 3">
    <name type="scientific">Durusdinium trenchii</name>
    <dbReference type="NCBI Taxonomy" id="1381693"/>
    <lineage>
        <taxon>Eukaryota</taxon>
        <taxon>Sar</taxon>
        <taxon>Alveolata</taxon>
        <taxon>Dinophyceae</taxon>
        <taxon>Suessiales</taxon>
        <taxon>Symbiodiniaceae</taxon>
        <taxon>Durusdinium</taxon>
    </lineage>
</organism>
<protein>
    <submittedName>
        <fullName evidence="2">Uncharacterized protein</fullName>
    </submittedName>
</protein>
<feature type="region of interest" description="Disordered" evidence="1">
    <location>
        <begin position="791"/>
        <end position="846"/>
    </location>
</feature>
<name>A0ABP0IG09_9DINO</name>
<evidence type="ECO:0000256" key="1">
    <source>
        <dbReference type="SAM" id="MobiDB-lite"/>
    </source>
</evidence>
<reference evidence="2 3" key="1">
    <citation type="submission" date="2024-02" db="EMBL/GenBank/DDBJ databases">
        <authorList>
            <person name="Chen Y."/>
            <person name="Shah S."/>
            <person name="Dougan E. K."/>
            <person name="Thang M."/>
            <person name="Chan C."/>
        </authorList>
    </citation>
    <scope>NUCLEOTIDE SEQUENCE [LARGE SCALE GENOMIC DNA]</scope>
</reference>
<feature type="compositionally biased region" description="Low complexity" evidence="1">
    <location>
        <begin position="1002"/>
        <end position="1038"/>
    </location>
</feature>
<dbReference type="EMBL" id="CAXAMM010003880">
    <property type="protein sequence ID" value="CAK9001536.1"/>
    <property type="molecule type" value="Genomic_DNA"/>
</dbReference>
<proteinExistence type="predicted"/>
<feature type="compositionally biased region" description="Basic and acidic residues" evidence="1">
    <location>
        <begin position="953"/>
        <end position="962"/>
    </location>
</feature>
<feature type="region of interest" description="Disordered" evidence="1">
    <location>
        <begin position="952"/>
        <end position="1038"/>
    </location>
</feature>
<sequence length="1038" mass="114941">MFEAYFDMIIQLSSILENLSHWCEACPCHFDLLQDERGFRSGNRKRKRGHPTRAAETSIPRLYNAKAFACPLRGKRLPELVAEGLMVVASGASSKGFMNLLIAHKHRLTEQEWNTLLADFQKGKQVLELEMKVKLDFCRRVPWLLALLIHEDQAMARRELAQALFDYEQQPVALREHHHPLTRKAFDARSPLRAELNLYLSGVEIDDLPQLSHFGACFRFVQITERYFEASHSVVKRKVPPNSAGPMVSLCRRLYRLAVDIAISPAILQEVAHHFDVARNLKSLPTCLGLAGHPSLHPLLHEKRINWKIVKELNRVLYRIDLESQFPDVHDAALSHKKENEKLKNEGARLALEFEADQKPLAQLRAEANPPPGSYEHLRVGALQNHMLAIAAHDPTVVFRLQVPKEKLSFVVTDLFQTRAADESANLELLDDVSGCGVHRPTDIVVGSDGRLDEHSVFLFFQIVHSKPANRKIVPVSPAVSGKLSFKDIAVNVFNCPPSLEGWMVCAPREGDQSALQVMHDLTSLFSFSDLCQNLAMVTAGAESLYLVDDSVFGELSKTLQASRVITKLLEVGAYQDLTGQKECFYTFPALTRAEEQRLADLLQLGLVEHQNGSAWRLTAGLLSQLRLCKPMLTASQIARSFEQIHGMPPTVHELWCRLEDAGFEWRKVKPKEILIYEVGGPKIWGTRGKQVHLENLQCLLQAEDLRSKFGVVSIPCCQPRSVYIDLLEGKQPEQTSQPALQLLDDVVAGLPLGNGASEQLETLEANSCHSDPDPGYDSLDELVRLFDSDMEPNNTLPMLPPSPDHGMQAPSSSSVALPEPGIVLDDQPKPNPRKAPVQSDSIIANPVPGLDTSNYTWGAFRFTFKKTGGGQQVSLQATCPFHARSASTGCKKSLNITPFDSTRLAEVTRLLKHWCIMARNFKFQRTHMAMVLDLKTCPEEAVLEAKVISASEKPDSVKTDQELDQSSSSKKDSTAKSQKPKAKAASAKPKGKSKEKKKPAPELSKSEAGSGSSAESSSTSSSSTSDSSSGSSDSSDS</sequence>